<name>A0A820PBJ1_9BILA</name>
<comment type="caution">
    <text evidence="1">The sequence shown here is derived from an EMBL/GenBank/DDBJ whole genome shotgun (WGS) entry which is preliminary data.</text>
</comment>
<feature type="non-terminal residue" evidence="1">
    <location>
        <position position="1"/>
    </location>
</feature>
<dbReference type="AlphaFoldDB" id="A0A820PBJ1"/>
<evidence type="ECO:0000313" key="2">
    <source>
        <dbReference type="Proteomes" id="UP000663844"/>
    </source>
</evidence>
<dbReference type="Proteomes" id="UP000663844">
    <property type="component" value="Unassembled WGS sequence"/>
</dbReference>
<evidence type="ECO:0000313" key="1">
    <source>
        <dbReference type="EMBL" id="CAF4404072.1"/>
    </source>
</evidence>
<dbReference type="Gene3D" id="1.10.472.80">
    <property type="entry name" value="Ypt/Rab-GAP domain of gyp1p, domain 3"/>
    <property type="match status" value="1"/>
</dbReference>
<proteinExistence type="predicted"/>
<sequence length="89" mass="10593">MVENLLTHHDYTLLSHFVRNKVTSQIYAWPLLETFFSEIFNRDGWLLQTILTEAYRLSEVTPADIDPKRMIESFQPLTRGQYPVFNKYP</sequence>
<gene>
    <name evidence="1" type="ORF">OXD698_LOCUS51629</name>
</gene>
<dbReference type="InterPro" id="IPR035969">
    <property type="entry name" value="Rab-GAP_TBC_sf"/>
</dbReference>
<dbReference type="SUPFAM" id="SSF47923">
    <property type="entry name" value="Ypt/Rab-GAP domain of gyp1p"/>
    <property type="match status" value="1"/>
</dbReference>
<accession>A0A820PBJ1</accession>
<protein>
    <submittedName>
        <fullName evidence="1">Uncharacterized protein</fullName>
    </submittedName>
</protein>
<reference evidence="1" key="1">
    <citation type="submission" date="2021-02" db="EMBL/GenBank/DDBJ databases">
        <authorList>
            <person name="Nowell W R."/>
        </authorList>
    </citation>
    <scope>NUCLEOTIDE SEQUENCE</scope>
</reference>
<dbReference type="EMBL" id="CAJOAZ010026757">
    <property type="protein sequence ID" value="CAF4404072.1"/>
    <property type="molecule type" value="Genomic_DNA"/>
</dbReference>
<organism evidence="1 2">
    <name type="scientific">Adineta steineri</name>
    <dbReference type="NCBI Taxonomy" id="433720"/>
    <lineage>
        <taxon>Eukaryota</taxon>
        <taxon>Metazoa</taxon>
        <taxon>Spiralia</taxon>
        <taxon>Gnathifera</taxon>
        <taxon>Rotifera</taxon>
        <taxon>Eurotatoria</taxon>
        <taxon>Bdelloidea</taxon>
        <taxon>Adinetida</taxon>
        <taxon>Adinetidae</taxon>
        <taxon>Adineta</taxon>
    </lineage>
</organism>